<dbReference type="EMBL" id="BMAW01031400">
    <property type="protein sequence ID" value="GFU20944.1"/>
    <property type="molecule type" value="Genomic_DNA"/>
</dbReference>
<sequence>MINPVKSCYTISPTHRKHKKSSILLGSVPITKVDNSKYLDVTLDAKLCFIKHLENCSNRALKKLRILNSLCGTKWVLTKLDRIQANSTQIISGAVSSTNNIKAERECELPALSQRRKYLTSKFINKIKSRDTEHISRRTFKKWNILSRLKRSSTLKYDNEIRDNLDLKHDSHNVLQESNLLSWIPEHTKIKLNLIEPCTKNESEDILKAKRIRTIETYLSADLVQIYVDGSSDETILKDGAGIHTTVLDDTTSLTSYGVRNIASNFSYQLEDKLKRISGAHNDILNQLLENDVSLDIYNKEFKACEAYIDKFISCKTKVKRIVSQSEVEVPQIGRTENYEVIQAMRLPEFSSKVFDENSREWPSFWNTFVKIHEDSK</sequence>
<dbReference type="OrthoDB" id="6437576at2759"/>
<dbReference type="AlphaFoldDB" id="A0A8X6QIK0"/>
<evidence type="ECO:0000313" key="1">
    <source>
        <dbReference type="EMBL" id="GFU20944.1"/>
    </source>
</evidence>
<dbReference type="Proteomes" id="UP000887013">
    <property type="component" value="Unassembled WGS sequence"/>
</dbReference>
<name>A0A8X6QIK0_NEPPI</name>
<keyword evidence="2" id="KW-1185">Reference proteome</keyword>
<proteinExistence type="predicted"/>
<protein>
    <submittedName>
        <fullName evidence="1">RNase H domain-containing protein</fullName>
    </submittedName>
</protein>
<gene>
    <name evidence="1" type="ORF">NPIL_141471</name>
</gene>
<evidence type="ECO:0000313" key="2">
    <source>
        <dbReference type="Proteomes" id="UP000887013"/>
    </source>
</evidence>
<accession>A0A8X6QIK0</accession>
<reference evidence="1" key="1">
    <citation type="submission" date="2020-08" db="EMBL/GenBank/DDBJ databases">
        <title>Multicomponent nature underlies the extraordinary mechanical properties of spider dragline silk.</title>
        <authorList>
            <person name="Kono N."/>
            <person name="Nakamura H."/>
            <person name="Mori M."/>
            <person name="Yoshida Y."/>
            <person name="Ohtoshi R."/>
            <person name="Malay A.D."/>
            <person name="Moran D.A.P."/>
            <person name="Tomita M."/>
            <person name="Numata K."/>
            <person name="Arakawa K."/>
        </authorList>
    </citation>
    <scope>NUCLEOTIDE SEQUENCE</scope>
</reference>
<organism evidence="1 2">
    <name type="scientific">Nephila pilipes</name>
    <name type="common">Giant wood spider</name>
    <name type="synonym">Nephila maculata</name>
    <dbReference type="NCBI Taxonomy" id="299642"/>
    <lineage>
        <taxon>Eukaryota</taxon>
        <taxon>Metazoa</taxon>
        <taxon>Ecdysozoa</taxon>
        <taxon>Arthropoda</taxon>
        <taxon>Chelicerata</taxon>
        <taxon>Arachnida</taxon>
        <taxon>Araneae</taxon>
        <taxon>Araneomorphae</taxon>
        <taxon>Entelegynae</taxon>
        <taxon>Araneoidea</taxon>
        <taxon>Nephilidae</taxon>
        <taxon>Nephila</taxon>
    </lineage>
</organism>
<comment type="caution">
    <text evidence="1">The sequence shown here is derived from an EMBL/GenBank/DDBJ whole genome shotgun (WGS) entry which is preliminary data.</text>
</comment>